<proteinExistence type="predicted"/>
<reference evidence="2 3" key="1">
    <citation type="submission" date="2024-02" db="EMBL/GenBank/DDBJ databases">
        <title>High-quality chromosome-scale genome assembly of Pensacola bahiagrass (Paspalum notatum Flugge var. saurae).</title>
        <authorList>
            <person name="Vega J.M."/>
            <person name="Podio M."/>
            <person name="Orjuela J."/>
            <person name="Siena L.A."/>
            <person name="Pessino S.C."/>
            <person name="Combes M.C."/>
            <person name="Mariac C."/>
            <person name="Albertini E."/>
            <person name="Pupilli F."/>
            <person name="Ortiz J.P.A."/>
            <person name="Leblanc O."/>
        </authorList>
    </citation>
    <scope>NUCLEOTIDE SEQUENCE [LARGE SCALE GENOMIC DNA]</scope>
    <source>
        <strain evidence="2">R1</strain>
        <tissue evidence="2">Leaf</tissue>
    </source>
</reference>
<dbReference type="AlphaFoldDB" id="A0AAQ3WI02"/>
<gene>
    <name evidence="2" type="ORF">U9M48_011737</name>
</gene>
<feature type="region of interest" description="Disordered" evidence="1">
    <location>
        <begin position="181"/>
        <end position="212"/>
    </location>
</feature>
<dbReference type="EMBL" id="CP144747">
    <property type="protein sequence ID" value="WVZ61931.1"/>
    <property type="molecule type" value="Genomic_DNA"/>
</dbReference>
<keyword evidence="3" id="KW-1185">Reference proteome</keyword>
<sequence length="279" mass="29872">MHGNPLLHPQIEEYWSRRPTPVPSTPPTLGSAQLSRRRCAAPSPVPIARGHAEERWTGLARCPFLPPQPSHSSARASFGLAGIAHPASPPFSPSTSLELVGHGSGAWRLRGKAVNEERCGVCRWATAPRRCSPTPPAIRVMLPPPLSHAAVASSRFGGGRLGEAHLVPEVAHSQTIGCLHSSGGGSVGSGLEGTGSTGERRHGRGSVVAQSGECRRGPVASAALLRPSKTEIASVEEFKKESSPPWIARLYHRKLQLCNRKSLKQFHSKYKESILYSII</sequence>
<evidence type="ECO:0000256" key="1">
    <source>
        <dbReference type="SAM" id="MobiDB-lite"/>
    </source>
</evidence>
<feature type="region of interest" description="Disordered" evidence="1">
    <location>
        <begin position="12"/>
        <end position="36"/>
    </location>
</feature>
<evidence type="ECO:0000313" key="3">
    <source>
        <dbReference type="Proteomes" id="UP001341281"/>
    </source>
</evidence>
<dbReference type="Proteomes" id="UP001341281">
    <property type="component" value="Chromosome 03"/>
</dbReference>
<organism evidence="2 3">
    <name type="scientific">Paspalum notatum var. saurae</name>
    <dbReference type="NCBI Taxonomy" id="547442"/>
    <lineage>
        <taxon>Eukaryota</taxon>
        <taxon>Viridiplantae</taxon>
        <taxon>Streptophyta</taxon>
        <taxon>Embryophyta</taxon>
        <taxon>Tracheophyta</taxon>
        <taxon>Spermatophyta</taxon>
        <taxon>Magnoliopsida</taxon>
        <taxon>Liliopsida</taxon>
        <taxon>Poales</taxon>
        <taxon>Poaceae</taxon>
        <taxon>PACMAD clade</taxon>
        <taxon>Panicoideae</taxon>
        <taxon>Andropogonodae</taxon>
        <taxon>Paspaleae</taxon>
        <taxon>Paspalinae</taxon>
        <taxon>Paspalum</taxon>
    </lineage>
</organism>
<accession>A0AAQ3WI02</accession>
<name>A0AAQ3WI02_PASNO</name>
<protein>
    <submittedName>
        <fullName evidence="2">Uncharacterized protein</fullName>
    </submittedName>
</protein>
<feature type="compositionally biased region" description="Gly residues" evidence="1">
    <location>
        <begin position="182"/>
        <end position="196"/>
    </location>
</feature>
<evidence type="ECO:0000313" key="2">
    <source>
        <dbReference type="EMBL" id="WVZ61931.1"/>
    </source>
</evidence>